<protein>
    <submittedName>
        <fullName evidence="3">Cold-shock protein</fullName>
    </submittedName>
</protein>
<evidence type="ECO:0000259" key="2">
    <source>
        <dbReference type="PROSITE" id="PS51857"/>
    </source>
</evidence>
<reference evidence="3" key="1">
    <citation type="submission" date="2021-02" db="EMBL/GenBank/DDBJ databases">
        <title>Skermanella TT6 skin isolate.</title>
        <authorList>
            <person name="Lee K."/>
            <person name="Ganzorig M."/>
        </authorList>
    </citation>
    <scope>NUCLEOTIDE SEQUENCE</scope>
    <source>
        <strain evidence="3">TT6</strain>
    </source>
</reference>
<dbReference type="SMART" id="SM00357">
    <property type="entry name" value="CSP"/>
    <property type="match status" value="2"/>
</dbReference>
<feature type="domain" description="CSD" evidence="2">
    <location>
        <begin position="145"/>
        <end position="210"/>
    </location>
</feature>
<feature type="domain" description="CSD" evidence="2">
    <location>
        <begin position="8"/>
        <end position="73"/>
    </location>
</feature>
<dbReference type="PROSITE" id="PS51857">
    <property type="entry name" value="CSD_2"/>
    <property type="match status" value="2"/>
</dbReference>
<gene>
    <name evidence="3" type="ORF">IGS68_03400</name>
</gene>
<dbReference type="PRINTS" id="PR00050">
    <property type="entry name" value="COLDSHOCK"/>
</dbReference>
<dbReference type="Proteomes" id="UP000595197">
    <property type="component" value="Chromosome"/>
</dbReference>
<dbReference type="CDD" id="cd04458">
    <property type="entry name" value="CSP_CDS"/>
    <property type="match status" value="2"/>
</dbReference>
<evidence type="ECO:0000313" key="4">
    <source>
        <dbReference type="Proteomes" id="UP000595197"/>
    </source>
</evidence>
<proteinExistence type="predicted"/>
<dbReference type="InterPro" id="IPR011129">
    <property type="entry name" value="CSD"/>
</dbReference>
<dbReference type="InterPro" id="IPR012340">
    <property type="entry name" value="NA-bd_OB-fold"/>
</dbReference>
<dbReference type="Pfam" id="PF00313">
    <property type="entry name" value="CSD"/>
    <property type="match status" value="2"/>
</dbReference>
<dbReference type="SUPFAM" id="SSF50249">
    <property type="entry name" value="Nucleic acid-binding proteins"/>
    <property type="match status" value="2"/>
</dbReference>
<name>A0ABX7BCZ8_9PROT</name>
<dbReference type="PANTHER" id="PTHR46565">
    <property type="entry name" value="COLD SHOCK DOMAIN PROTEIN 2"/>
    <property type="match status" value="1"/>
</dbReference>
<organism evidence="3 4">
    <name type="scientific">Skermanella cutis</name>
    <dbReference type="NCBI Taxonomy" id="2775420"/>
    <lineage>
        <taxon>Bacteria</taxon>
        <taxon>Pseudomonadati</taxon>
        <taxon>Pseudomonadota</taxon>
        <taxon>Alphaproteobacteria</taxon>
        <taxon>Rhodospirillales</taxon>
        <taxon>Azospirillaceae</taxon>
        <taxon>Skermanella</taxon>
    </lineage>
</organism>
<dbReference type="Gene3D" id="2.40.50.140">
    <property type="entry name" value="Nucleic acid-binding proteins"/>
    <property type="match status" value="2"/>
</dbReference>
<keyword evidence="4" id="KW-1185">Reference proteome</keyword>
<evidence type="ECO:0000313" key="3">
    <source>
        <dbReference type="EMBL" id="QQP92290.1"/>
    </source>
</evidence>
<evidence type="ECO:0000256" key="1">
    <source>
        <dbReference type="SAM" id="MobiDB-lite"/>
    </source>
</evidence>
<accession>A0ABX7BCZ8</accession>
<sequence>MSFDDGAQARALVKWFNVTKGFGFVAPVDGSPDAFLHISVLNRAGLQELSDGTEILCTISQGPKGPQVTRIVEVVGGAPASARPAGGDRYGDRGGYGGGDRYGDRDSYGGGDRYGSDRGGYGGGYGGDRYGDSDYGASSGGPEVEMSGTVKWFKPDKGFGFVTADDASKDVFVHKSVLRRCGLMQLEAGQRVQMRVQDAAKGREATWIMPL</sequence>
<dbReference type="InterPro" id="IPR002059">
    <property type="entry name" value="CSP_DNA-bd"/>
</dbReference>
<dbReference type="EMBL" id="CP067420">
    <property type="protein sequence ID" value="QQP92290.1"/>
    <property type="molecule type" value="Genomic_DNA"/>
</dbReference>
<dbReference type="PANTHER" id="PTHR46565:SF20">
    <property type="entry name" value="COLD SHOCK DOMAIN-CONTAINING PROTEIN 4"/>
    <property type="match status" value="1"/>
</dbReference>
<feature type="region of interest" description="Disordered" evidence="1">
    <location>
        <begin position="80"/>
        <end position="115"/>
    </location>
</feature>